<dbReference type="Pfam" id="PF01594">
    <property type="entry name" value="AI-2E_transport"/>
    <property type="match status" value="1"/>
</dbReference>
<dbReference type="PATRIC" id="fig|265546.4.peg.636"/>
<evidence type="ECO:0000256" key="6">
    <source>
        <dbReference type="SAM" id="Phobius"/>
    </source>
</evidence>
<evidence type="ECO:0000256" key="1">
    <source>
        <dbReference type="ARBA" id="ARBA00004141"/>
    </source>
</evidence>
<dbReference type="AlphaFoldDB" id="A0A0D0G9S2"/>
<feature type="transmembrane region" description="Helical" evidence="6">
    <location>
        <begin position="12"/>
        <end position="32"/>
    </location>
</feature>
<keyword evidence="3 6" id="KW-0812">Transmembrane</keyword>
<keyword evidence="5 6" id="KW-0472">Membrane</keyword>
<keyword evidence="4 6" id="KW-1133">Transmembrane helix</keyword>
<sequence length="354" mass="39721">MEHSHLHFFVRLTKLLVVLVCLYFIVKLKSVWLPFLHLFIKISTPFFIAAFITYLLHPVVEYVHQRGMPRAFAILLIYAIFFGGIGFAVYKGTPLFIAQLEDLNKSLPMFVRTYEQWTNVIHEQTATWPYDVHQRIEAMIAEAESFISEAVTGTIIGLKQLINRVIVLFIIPFIAFYMLKDVELMKKAAWDLTPKKWRNEGVQFLRDVDRALGGYIRGQLFVCLLIGTAAALAFWLIGMKYPLLLGIIVGATNVIPYFGPIIGAIPAAIIAATVSVNMLFLTVGIVFLLQFIEGNILSPLIVGKSLHLHPLIIMFSLFVGGEIGGVLGLIVAVPIVAIVKETFMHIRALKTTVH</sequence>
<feature type="transmembrane region" description="Helical" evidence="6">
    <location>
        <begin position="72"/>
        <end position="90"/>
    </location>
</feature>
<dbReference type="PANTHER" id="PTHR21716">
    <property type="entry name" value="TRANSMEMBRANE PROTEIN"/>
    <property type="match status" value="1"/>
</dbReference>
<feature type="transmembrane region" description="Helical" evidence="6">
    <location>
        <begin position="38"/>
        <end position="60"/>
    </location>
</feature>
<feature type="transmembrane region" description="Helical" evidence="6">
    <location>
        <begin position="312"/>
        <end position="339"/>
    </location>
</feature>
<dbReference type="GO" id="GO:0055085">
    <property type="term" value="P:transmembrane transport"/>
    <property type="evidence" value="ECO:0007669"/>
    <property type="project" value="TreeGrafter"/>
</dbReference>
<evidence type="ECO:0000256" key="4">
    <source>
        <dbReference type="ARBA" id="ARBA00022989"/>
    </source>
</evidence>
<evidence type="ECO:0000313" key="8">
    <source>
        <dbReference type="Proteomes" id="UP000032047"/>
    </source>
</evidence>
<accession>A0A0D0G9S2</accession>
<evidence type="ECO:0008006" key="9">
    <source>
        <dbReference type="Google" id="ProtNLM"/>
    </source>
</evidence>
<comment type="subcellular location">
    <subcellularLocation>
        <location evidence="1">Membrane</location>
        <topology evidence="1">Multi-pass membrane protein</topology>
    </subcellularLocation>
</comment>
<evidence type="ECO:0000256" key="2">
    <source>
        <dbReference type="ARBA" id="ARBA00009773"/>
    </source>
</evidence>
<evidence type="ECO:0000256" key="3">
    <source>
        <dbReference type="ARBA" id="ARBA00022692"/>
    </source>
</evidence>
<organism evidence="7 8">
    <name type="scientific">Anoxybacillus ayderensis</name>
    <dbReference type="NCBI Taxonomy" id="265546"/>
    <lineage>
        <taxon>Bacteria</taxon>
        <taxon>Bacillati</taxon>
        <taxon>Bacillota</taxon>
        <taxon>Bacilli</taxon>
        <taxon>Bacillales</taxon>
        <taxon>Anoxybacillaceae</taxon>
        <taxon>Anoxybacillus</taxon>
    </lineage>
</organism>
<dbReference type="PANTHER" id="PTHR21716:SF15">
    <property type="entry name" value="TRANSPORT PROTEIN YRRI-RELATED"/>
    <property type="match status" value="1"/>
</dbReference>
<proteinExistence type="inferred from homology"/>
<dbReference type="RefSeq" id="WP_084220257.1">
    <property type="nucleotide sequence ID" value="NZ_JXTG01000002.1"/>
</dbReference>
<dbReference type="GO" id="GO:0016020">
    <property type="term" value="C:membrane"/>
    <property type="evidence" value="ECO:0007669"/>
    <property type="project" value="UniProtKB-SubCell"/>
</dbReference>
<reference evidence="7 8" key="1">
    <citation type="submission" date="2015-01" db="EMBL/GenBank/DDBJ databases">
        <title>Genome sequence of Anoxybacillus ayderensis strain AB04.</title>
        <authorList>
            <person name="Belduz A.O."/>
            <person name="Canakci S."/>
            <person name="Chan K.-G."/>
            <person name="Kahar U.M."/>
            <person name="Yaakob A.S."/>
            <person name="Chan C.S."/>
            <person name="Goh K.M."/>
        </authorList>
    </citation>
    <scope>NUCLEOTIDE SEQUENCE [LARGE SCALE GENOMIC DNA]</scope>
    <source>
        <strain evidence="7 8">AB04</strain>
    </source>
</reference>
<dbReference type="EMBL" id="JXTG01000002">
    <property type="protein sequence ID" value="KIP22070.1"/>
    <property type="molecule type" value="Genomic_DNA"/>
</dbReference>
<dbReference type="Proteomes" id="UP000032047">
    <property type="component" value="Unassembled WGS sequence"/>
</dbReference>
<dbReference type="InterPro" id="IPR002549">
    <property type="entry name" value="AI-2E-like"/>
</dbReference>
<keyword evidence="8" id="KW-1185">Reference proteome</keyword>
<name>A0A0D0G9S2_9BACL</name>
<comment type="similarity">
    <text evidence="2">Belongs to the autoinducer-2 exporter (AI-2E) (TC 2.A.86) family.</text>
</comment>
<gene>
    <name evidence="7" type="ORF">JV16_00617</name>
</gene>
<evidence type="ECO:0000256" key="5">
    <source>
        <dbReference type="ARBA" id="ARBA00023136"/>
    </source>
</evidence>
<feature type="transmembrane region" description="Helical" evidence="6">
    <location>
        <begin position="220"/>
        <end position="237"/>
    </location>
</feature>
<protein>
    <recommendedName>
        <fullName evidence="9">AI-2E family transporter</fullName>
    </recommendedName>
</protein>
<evidence type="ECO:0000313" key="7">
    <source>
        <dbReference type="EMBL" id="KIP22070.1"/>
    </source>
</evidence>
<feature type="transmembrane region" description="Helical" evidence="6">
    <location>
        <begin position="161"/>
        <end position="179"/>
    </location>
</feature>
<comment type="caution">
    <text evidence="7">The sequence shown here is derived from an EMBL/GenBank/DDBJ whole genome shotgun (WGS) entry which is preliminary data.</text>
</comment>